<keyword evidence="3" id="KW-1185">Reference proteome</keyword>
<dbReference type="EMBL" id="BOOB01000047">
    <property type="protein sequence ID" value="GIH35582.1"/>
    <property type="molecule type" value="Genomic_DNA"/>
</dbReference>
<feature type="domain" description="DUF1707" evidence="1">
    <location>
        <begin position="11"/>
        <end position="57"/>
    </location>
</feature>
<dbReference type="Pfam" id="PF08044">
    <property type="entry name" value="DUF1707"/>
    <property type="match status" value="1"/>
</dbReference>
<name>A0ABQ4FLA6_9ACTN</name>
<proteinExistence type="predicted"/>
<comment type="caution">
    <text evidence="2">The sequence shown here is derived from an EMBL/GenBank/DDBJ whole genome shotgun (WGS) entry which is preliminary data.</text>
</comment>
<reference evidence="2 3" key="1">
    <citation type="submission" date="2021-01" db="EMBL/GenBank/DDBJ databases">
        <title>Whole genome shotgun sequence of Microbispora amethystogenes NBRC 101907.</title>
        <authorList>
            <person name="Komaki H."/>
            <person name="Tamura T."/>
        </authorList>
    </citation>
    <scope>NUCLEOTIDE SEQUENCE [LARGE SCALE GENOMIC DNA]</scope>
    <source>
        <strain evidence="2 3">NBRC 101907</strain>
    </source>
</reference>
<dbReference type="InterPro" id="IPR012551">
    <property type="entry name" value="DUF1707_SHOCT-like"/>
</dbReference>
<protein>
    <recommendedName>
        <fullName evidence="1">DUF1707 domain-containing protein</fullName>
    </recommendedName>
</protein>
<evidence type="ECO:0000313" key="2">
    <source>
        <dbReference type="EMBL" id="GIH35582.1"/>
    </source>
</evidence>
<dbReference type="PANTHER" id="PTHR40763:SF5">
    <property type="entry name" value="MEMBRANE PROTEIN"/>
    <property type="match status" value="1"/>
</dbReference>
<evidence type="ECO:0000259" key="1">
    <source>
        <dbReference type="Pfam" id="PF08044"/>
    </source>
</evidence>
<organism evidence="2 3">
    <name type="scientific">Microbispora amethystogenes</name>
    <dbReference type="NCBI Taxonomy" id="1427754"/>
    <lineage>
        <taxon>Bacteria</taxon>
        <taxon>Bacillati</taxon>
        <taxon>Actinomycetota</taxon>
        <taxon>Actinomycetes</taxon>
        <taxon>Streptosporangiales</taxon>
        <taxon>Streptosporangiaceae</taxon>
        <taxon>Microbispora</taxon>
    </lineage>
</organism>
<evidence type="ECO:0000313" key="3">
    <source>
        <dbReference type="Proteomes" id="UP000651728"/>
    </source>
</evidence>
<sequence length="176" mass="19200">MSHAMGHVPERERDRAVELVQQAYADGRLGPAELERRLELALTATASGELEPVVADLADEAEDEVVRIAATGGLVKRTGDWHVPRRLRIDSEYGRVRLDLSRAHIPHPRIDIELRLAYGGATIILPAGASANADGVRLGWGRVTSKAPGRRSPGRLHVRITGDLPYGSITIRAARR</sequence>
<dbReference type="PANTHER" id="PTHR40763">
    <property type="entry name" value="MEMBRANE PROTEIN-RELATED"/>
    <property type="match status" value="1"/>
</dbReference>
<dbReference type="Proteomes" id="UP000651728">
    <property type="component" value="Unassembled WGS sequence"/>
</dbReference>
<gene>
    <name evidence="2" type="ORF">Mam01_57460</name>
</gene>
<accession>A0ABQ4FLA6</accession>